<keyword evidence="3" id="KW-1185">Reference proteome</keyword>
<keyword evidence="1" id="KW-0472">Membrane</keyword>
<evidence type="ECO:0000313" key="3">
    <source>
        <dbReference type="Proteomes" id="UP000694843"/>
    </source>
</evidence>
<feature type="transmembrane region" description="Helical" evidence="1">
    <location>
        <begin position="215"/>
        <end position="235"/>
    </location>
</feature>
<feature type="domain" description="J" evidence="2">
    <location>
        <begin position="48"/>
        <end position="113"/>
    </location>
</feature>
<dbReference type="RefSeq" id="XP_018023093.1">
    <property type="nucleotide sequence ID" value="XM_018167604.2"/>
</dbReference>
<gene>
    <name evidence="4" type="primary">LOC108679082</name>
</gene>
<dbReference type="PROSITE" id="PS00636">
    <property type="entry name" value="DNAJ_1"/>
    <property type="match status" value="1"/>
</dbReference>
<sequence>MPVLPLRYARRFTSCWWVLLPHQCSYDAESHACPLKTTARACSSFKASLYDVLRISPNATQAQIKHAYYKQSMKHHPDLHSGSVEAAEKFRSISEAYEVLGDETKRKSYDLKFHGIGPEPTVASGKAPNPLYRMKRRRGNTHFNFDAWEQAHYGDATDAGASHWWRTQTPEEVRRAQQRYWQDAERDFHAQQEYERQETRNMKEHHEFIARVNRILSFAFLFLFVSAMLSNIISIEMDSRKMSRISSRRDIDKK</sequence>
<dbReference type="PANTHER" id="PTHR44873:SF1">
    <property type="entry name" value="DNAJ HOMOLOG SUBFAMILY C MEMBER 30, MITOCHONDRIAL"/>
    <property type="match status" value="1"/>
</dbReference>
<dbReference type="SUPFAM" id="SSF46565">
    <property type="entry name" value="Chaperone J-domain"/>
    <property type="match status" value="1"/>
</dbReference>
<dbReference type="InterPro" id="IPR036869">
    <property type="entry name" value="J_dom_sf"/>
</dbReference>
<dbReference type="InterPro" id="IPR001623">
    <property type="entry name" value="DnaJ_domain"/>
</dbReference>
<keyword evidence="1" id="KW-0812">Transmembrane</keyword>
<dbReference type="Proteomes" id="UP000694843">
    <property type="component" value="Unplaced"/>
</dbReference>
<accession>A0A8B7PAJ1</accession>
<evidence type="ECO:0000259" key="2">
    <source>
        <dbReference type="PROSITE" id="PS50076"/>
    </source>
</evidence>
<dbReference type="InterPro" id="IPR053025">
    <property type="entry name" value="Mito_ATP_Synthase-Asso"/>
</dbReference>
<dbReference type="Pfam" id="PF00226">
    <property type="entry name" value="DnaJ"/>
    <property type="match status" value="1"/>
</dbReference>
<dbReference type="CDD" id="cd06257">
    <property type="entry name" value="DnaJ"/>
    <property type="match status" value="1"/>
</dbReference>
<dbReference type="InterPro" id="IPR018253">
    <property type="entry name" value="DnaJ_domain_CS"/>
</dbReference>
<name>A0A8B7PAJ1_HYAAZ</name>
<dbReference type="PROSITE" id="PS50076">
    <property type="entry name" value="DNAJ_2"/>
    <property type="match status" value="1"/>
</dbReference>
<dbReference type="PANTHER" id="PTHR44873">
    <property type="entry name" value="DNAJ HOMOLOG SUBFAMILY C MEMBER 30, MITOCHONDRIAL"/>
    <property type="match status" value="1"/>
</dbReference>
<reference evidence="4" key="1">
    <citation type="submission" date="2025-08" db="UniProtKB">
        <authorList>
            <consortium name="RefSeq"/>
        </authorList>
    </citation>
    <scope>IDENTIFICATION</scope>
    <source>
        <tissue evidence="4">Whole organism</tissue>
    </source>
</reference>
<dbReference type="Gene3D" id="1.10.287.110">
    <property type="entry name" value="DnaJ domain"/>
    <property type="match status" value="1"/>
</dbReference>
<keyword evidence="1" id="KW-1133">Transmembrane helix</keyword>
<evidence type="ECO:0000256" key="1">
    <source>
        <dbReference type="SAM" id="Phobius"/>
    </source>
</evidence>
<dbReference type="SMART" id="SM00271">
    <property type="entry name" value="DnaJ"/>
    <property type="match status" value="1"/>
</dbReference>
<organism evidence="3 4">
    <name type="scientific">Hyalella azteca</name>
    <name type="common">Amphipod</name>
    <dbReference type="NCBI Taxonomy" id="294128"/>
    <lineage>
        <taxon>Eukaryota</taxon>
        <taxon>Metazoa</taxon>
        <taxon>Ecdysozoa</taxon>
        <taxon>Arthropoda</taxon>
        <taxon>Crustacea</taxon>
        <taxon>Multicrustacea</taxon>
        <taxon>Malacostraca</taxon>
        <taxon>Eumalacostraca</taxon>
        <taxon>Peracarida</taxon>
        <taxon>Amphipoda</taxon>
        <taxon>Senticaudata</taxon>
        <taxon>Talitrida</taxon>
        <taxon>Talitroidea</taxon>
        <taxon>Hyalellidae</taxon>
        <taxon>Hyalella</taxon>
    </lineage>
</organism>
<dbReference type="KEGG" id="hazt:108679082"/>
<dbReference type="GeneID" id="108679082"/>
<dbReference type="AlphaFoldDB" id="A0A8B7PAJ1"/>
<dbReference type="PRINTS" id="PR00625">
    <property type="entry name" value="JDOMAIN"/>
</dbReference>
<proteinExistence type="predicted"/>
<dbReference type="OrthoDB" id="6343681at2759"/>
<evidence type="ECO:0000313" key="4">
    <source>
        <dbReference type="RefSeq" id="XP_018023093.1"/>
    </source>
</evidence>
<protein>
    <submittedName>
        <fullName evidence="4">DnaJ homolog subfamily C member 30, mitochondrial-like</fullName>
    </submittedName>
</protein>